<keyword evidence="2" id="KW-1185">Reference proteome</keyword>
<gene>
    <name evidence="1" type="ORF">EVAR_100420_1</name>
</gene>
<dbReference type="AlphaFoldDB" id="A0A4C1SNF0"/>
<dbReference type="EMBL" id="BGZK01003664">
    <property type="protein sequence ID" value="GBP03504.1"/>
    <property type="molecule type" value="Genomic_DNA"/>
</dbReference>
<accession>A0A4C1SNF0</accession>
<comment type="caution">
    <text evidence="1">The sequence shown here is derived from an EMBL/GenBank/DDBJ whole genome shotgun (WGS) entry which is preliminary data.</text>
</comment>
<evidence type="ECO:0000313" key="2">
    <source>
        <dbReference type="Proteomes" id="UP000299102"/>
    </source>
</evidence>
<evidence type="ECO:0000313" key="1">
    <source>
        <dbReference type="EMBL" id="GBP03504.1"/>
    </source>
</evidence>
<sequence>MGCMSKTIVLLDKLYPLQRVSRLRARRPILSVSWCISLKQQESESKARPPLEKGMKEIDVESELGIRSGERDSDQDLNLVMG</sequence>
<reference evidence="1 2" key="1">
    <citation type="journal article" date="2019" name="Commun. Biol.">
        <title>The bagworm genome reveals a unique fibroin gene that provides high tensile strength.</title>
        <authorList>
            <person name="Kono N."/>
            <person name="Nakamura H."/>
            <person name="Ohtoshi R."/>
            <person name="Tomita M."/>
            <person name="Numata K."/>
            <person name="Arakawa K."/>
        </authorList>
    </citation>
    <scope>NUCLEOTIDE SEQUENCE [LARGE SCALE GENOMIC DNA]</scope>
</reference>
<protein>
    <submittedName>
        <fullName evidence="1">Uncharacterized protein</fullName>
    </submittedName>
</protein>
<name>A0A4C1SNF0_EUMVA</name>
<proteinExistence type="predicted"/>
<organism evidence="1 2">
    <name type="scientific">Eumeta variegata</name>
    <name type="common">Bagworm moth</name>
    <name type="synonym">Eumeta japonica</name>
    <dbReference type="NCBI Taxonomy" id="151549"/>
    <lineage>
        <taxon>Eukaryota</taxon>
        <taxon>Metazoa</taxon>
        <taxon>Ecdysozoa</taxon>
        <taxon>Arthropoda</taxon>
        <taxon>Hexapoda</taxon>
        <taxon>Insecta</taxon>
        <taxon>Pterygota</taxon>
        <taxon>Neoptera</taxon>
        <taxon>Endopterygota</taxon>
        <taxon>Lepidoptera</taxon>
        <taxon>Glossata</taxon>
        <taxon>Ditrysia</taxon>
        <taxon>Tineoidea</taxon>
        <taxon>Psychidae</taxon>
        <taxon>Oiketicinae</taxon>
        <taxon>Eumeta</taxon>
    </lineage>
</organism>
<dbReference type="Proteomes" id="UP000299102">
    <property type="component" value="Unassembled WGS sequence"/>
</dbReference>